<evidence type="ECO:0000259" key="1">
    <source>
        <dbReference type="PROSITE" id="PS50879"/>
    </source>
</evidence>
<dbReference type="InterPro" id="IPR012337">
    <property type="entry name" value="RNaseH-like_sf"/>
</dbReference>
<comment type="caution">
    <text evidence="3">The sequence shown here is derived from an EMBL/GenBank/DDBJ whole genome shotgun (WGS) entry which is preliminary data.</text>
</comment>
<gene>
    <name evidence="3" type="ORF">PVK06_012450</name>
</gene>
<reference evidence="3 4" key="1">
    <citation type="submission" date="2023-03" db="EMBL/GenBank/DDBJ databases">
        <title>WGS of Gossypium arboreum.</title>
        <authorList>
            <person name="Yu D."/>
        </authorList>
    </citation>
    <scope>NUCLEOTIDE SEQUENCE [LARGE SCALE GENOMIC DNA]</scope>
    <source>
        <tissue evidence="3">Leaf</tissue>
    </source>
</reference>
<dbReference type="InterPro" id="IPR036397">
    <property type="entry name" value="RNaseH_sf"/>
</dbReference>
<sequence length="650" mass="74753">MMESPALSGRMARWQILLSEYDIAYVSQKSIKGSAIADFLATRTTKEYEPLRFNFPDEDLMCITEIESESSEEKSWKMCFDGASNALGHGIGAILVSPDGNHYPFTARLNFFCTNNIAEYEACIMGLRVAIERNIEILEVYGDSALVIYQIRGEWEVRDSKLIKYSDLVARLIKEFKEITLHYFPREENQLADALATLASMFKASKEAEIMPLKMSIYEVPAHCCSIEKEADGRPWFYDILEYIMNQSYPEQANENDKRTIRRMAAGFVLDGDILYKRGKDQVLLRCVDDVEARKILEDVHEGICGTHGNGFSMARKIMRLGYYWLMMEIDCISFARKCHKCQIYGDKIHVAPSPLHVMTSPWPFSMWGMDVIGPISPKASNGHRFIFVVIDYFTKWIEVASFANVTKTAVCKFLKKEIIFRYGLPERIISDNATNLNNKMMKEMCEQFKIKHHNSSPYRPKMNGAVEAANKNIKRIIGKMTEIYKDWHEKLPFALFAYRTSVRTSTGATPFSLVYGMEAVLPIEVEIPSLRVLMESELEEAEWIRARYDQLNLIEEKRLRAICHGKMYQKRMIAAHEKKVRPREFHEGELVLRKILPIQKDLRGKWAPNWEGPYVVKKAFSGGALILTEMDGKELSNPVNSDAVKKYYA</sequence>
<evidence type="ECO:0000259" key="2">
    <source>
        <dbReference type="PROSITE" id="PS50994"/>
    </source>
</evidence>
<dbReference type="Pfam" id="PF17921">
    <property type="entry name" value="Integrase_H2C2"/>
    <property type="match status" value="1"/>
</dbReference>
<accession>A0ABR0QBL6</accession>
<dbReference type="Gene3D" id="1.10.340.70">
    <property type="match status" value="1"/>
</dbReference>
<dbReference type="PANTHER" id="PTHR48475:SF1">
    <property type="entry name" value="RNASE H TYPE-1 DOMAIN-CONTAINING PROTEIN"/>
    <property type="match status" value="1"/>
</dbReference>
<evidence type="ECO:0000313" key="3">
    <source>
        <dbReference type="EMBL" id="KAK5836653.1"/>
    </source>
</evidence>
<dbReference type="InterPro" id="IPR001584">
    <property type="entry name" value="Integrase_cat-core"/>
</dbReference>
<dbReference type="PROSITE" id="PS50994">
    <property type="entry name" value="INTEGRASE"/>
    <property type="match status" value="1"/>
</dbReference>
<dbReference type="InterPro" id="IPR002156">
    <property type="entry name" value="RNaseH_domain"/>
</dbReference>
<dbReference type="InterPro" id="IPR041588">
    <property type="entry name" value="Integrase_H2C2"/>
</dbReference>
<dbReference type="SUPFAM" id="SSF53098">
    <property type="entry name" value="Ribonuclease H-like"/>
    <property type="match status" value="2"/>
</dbReference>
<feature type="domain" description="Integrase catalytic" evidence="2">
    <location>
        <begin position="358"/>
        <end position="519"/>
    </location>
</feature>
<dbReference type="PANTHER" id="PTHR48475">
    <property type="entry name" value="RIBONUCLEASE H"/>
    <property type="match status" value="1"/>
</dbReference>
<dbReference type="Pfam" id="PF13456">
    <property type="entry name" value="RVT_3"/>
    <property type="match status" value="1"/>
</dbReference>
<dbReference type="CDD" id="cd09279">
    <property type="entry name" value="RNase_HI_like"/>
    <property type="match status" value="1"/>
</dbReference>
<dbReference type="Proteomes" id="UP001358586">
    <property type="component" value="Chromosome 4"/>
</dbReference>
<protein>
    <submittedName>
        <fullName evidence="3">Uncharacterized protein</fullName>
    </submittedName>
</protein>
<feature type="domain" description="RNase H type-1" evidence="1">
    <location>
        <begin position="72"/>
        <end position="201"/>
    </location>
</feature>
<dbReference type="EMBL" id="JARKNE010000004">
    <property type="protein sequence ID" value="KAK5836653.1"/>
    <property type="molecule type" value="Genomic_DNA"/>
</dbReference>
<dbReference type="Pfam" id="PF00665">
    <property type="entry name" value="rve"/>
    <property type="match status" value="1"/>
</dbReference>
<dbReference type="PROSITE" id="PS50879">
    <property type="entry name" value="RNASE_H_1"/>
    <property type="match status" value="1"/>
</dbReference>
<keyword evidence="4" id="KW-1185">Reference proteome</keyword>
<name>A0ABR0QBL6_GOSAR</name>
<dbReference type="Gene3D" id="3.30.420.10">
    <property type="entry name" value="Ribonuclease H-like superfamily/Ribonuclease H"/>
    <property type="match status" value="2"/>
</dbReference>
<evidence type="ECO:0000313" key="4">
    <source>
        <dbReference type="Proteomes" id="UP001358586"/>
    </source>
</evidence>
<proteinExistence type="predicted"/>
<organism evidence="3 4">
    <name type="scientific">Gossypium arboreum</name>
    <name type="common">Tree cotton</name>
    <name type="synonym">Gossypium nanking</name>
    <dbReference type="NCBI Taxonomy" id="29729"/>
    <lineage>
        <taxon>Eukaryota</taxon>
        <taxon>Viridiplantae</taxon>
        <taxon>Streptophyta</taxon>
        <taxon>Embryophyta</taxon>
        <taxon>Tracheophyta</taxon>
        <taxon>Spermatophyta</taxon>
        <taxon>Magnoliopsida</taxon>
        <taxon>eudicotyledons</taxon>
        <taxon>Gunneridae</taxon>
        <taxon>Pentapetalae</taxon>
        <taxon>rosids</taxon>
        <taxon>malvids</taxon>
        <taxon>Malvales</taxon>
        <taxon>Malvaceae</taxon>
        <taxon>Malvoideae</taxon>
        <taxon>Gossypium</taxon>
    </lineage>
</organism>